<dbReference type="AlphaFoldDB" id="A0AAD5QTU7"/>
<sequence>MDGSVDLNVSVDEDQRRLSGGAMPAITDHQEAGAESLRLMAFDSADFWQTFLRTTSILALVE</sequence>
<keyword evidence="2" id="KW-1185">Reference proteome</keyword>
<protein>
    <submittedName>
        <fullName evidence="1">Uncharacterized protein</fullName>
    </submittedName>
</protein>
<comment type="caution">
    <text evidence="1">The sequence shown here is derived from an EMBL/GenBank/DDBJ whole genome shotgun (WGS) entry which is preliminary data.</text>
</comment>
<proteinExistence type="predicted"/>
<evidence type="ECO:0000313" key="1">
    <source>
        <dbReference type="EMBL" id="KAJ1358931.1"/>
    </source>
</evidence>
<gene>
    <name evidence="1" type="ORF">KIN20_017500</name>
</gene>
<name>A0AAD5QTU7_PARTN</name>
<reference evidence="1" key="1">
    <citation type="submission" date="2021-06" db="EMBL/GenBank/DDBJ databases">
        <title>Parelaphostrongylus tenuis whole genome reference sequence.</title>
        <authorList>
            <person name="Garwood T.J."/>
            <person name="Larsen P.A."/>
            <person name="Fountain-Jones N.M."/>
            <person name="Garbe J.R."/>
            <person name="Macchietto M.G."/>
            <person name="Kania S.A."/>
            <person name="Gerhold R.W."/>
            <person name="Richards J.E."/>
            <person name="Wolf T.M."/>
        </authorList>
    </citation>
    <scope>NUCLEOTIDE SEQUENCE</scope>
    <source>
        <strain evidence="1">MNPRO001-30</strain>
        <tissue evidence="1">Meninges</tissue>
    </source>
</reference>
<evidence type="ECO:0000313" key="2">
    <source>
        <dbReference type="Proteomes" id="UP001196413"/>
    </source>
</evidence>
<organism evidence="1 2">
    <name type="scientific">Parelaphostrongylus tenuis</name>
    <name type="common">Meningeal worm</name>
    <dbReference type="NCBI Taxonomy" id="148309"/>
    <lineage>
        <taxon>Eukaryota</taxon>
        <taxon>Metazoa</taxon>
        <taxon>Ecdysozoa</taxon>
        <taxon>Nematoda</taxon>
        <taxon>Chromadorea</taxon>
        <taxon>Rhabditida</taxon>
        <taxon>Rhabditina</taxon>
        <taxon>Rhabditomorpha</taxon>
        <taxon>Strongyloidea</taxon>
        <taxon>Metastrongylidae</taxon>
        <taxon>Parelaphostrongylus</taxon>
    </lineage>
</organism>
<accession>A0AAD5QTU7</accession>
<dbReference type="Proteomes" id="UP001196413">
    <property type="component" value="Unassembled WGS sequence"/>
</dbReference>
<dbReference type="EMBL" id="JAHQIW010003516">
    <property type="protein sequence ID" value="KAJ1358931.1"/>
    <property type="molecule type" value="Genomic_DNA"/>
</dbReference>